<evidence type="ECO:0000256" key="1">
    <source>
        <dbReference type="SAM" id="MobiDB-lite"/>
    </source>
</evidence>
<comment type="caution">
    <text evidence="2">The sequence shown here is derived from an EMBL/GenBank/DDBJ whole genome shotgun (WGS) entry which is preliminary data.</text>
</comment>
<organism evidence="2 3">
    <name type="scientific">Trifolium medium</name>
    <dbReference type="NCBI Taxonomy" id="97028"/>
    <lineage>
        <taxon>Eukaryota</taxon>
        <taxon>Viridiplantae</taxon>
        <taxon>Streptophyta</taxon>
        <taxon>Embryophyta</taxon>
        <taxon>Tracheophyta</taxon>
        <taxon>Spermatophyta</taxon>
        <taxon>Magnoliopsida</taxon>
        <taxon>eudicotyledons</taxon>
        <taxon>Gunneridae</taxon>
        <taxon>Pentapetalae</taxon>
        <taxon>rosids</taxon>
        <taxon>fabids</taxon>
        <taxon>Fabales</taxon>
        <taxon>Fabaceae</taxon>
        <taxon>Papilionoideae</taxon>
        <taxon>50 kb inversion clade</taxon>
        <taxon>NPAAA clade</taxon>
        <taxon>Hologalegina</taxon>
        <taxon>IRL clade</taxon>
        <taxon>Trifolieae</taxon>
        <taxon>Trifolium</taxon>
    </lineage>
</organism>
<feature type="compositionally biased region" description="Basic and acidic residues" evidence="1">
    <location>
        <begin position="1"/>
        <end position="10"/>
    </location>
</feature>
<protein>
    <submittedName>
        <fullName evidence="2">Uncharacterized protein</fullName>
    </submittedName>
</protein>
<feature type="non-terminal residue" evidence="2">
    <location>
        <position position="1"/>
    </location>
</feature>
<name>A0A392TU26_9FABA</name>
<proteinExistence type="predicted"/>
<accession>A0A392TU26</accession>
<evidence type="ECO:0000313" key="2">
    <source>
        <dbReference type="EMBL" id="MCI63345.1"/>
    </source>
</evidence>
<keyword evidence="3" id="KW-1185">Reference proteome</keyword>
<evidence type="ECO:0000313" key="3">
    <source>
        <dbReference type="Proteomes" id="UP000265520"/>
    </source>
</evidence>
<feature type="region of interest" description="Disordered" evidence="1">
    <location>
        <begin position="1"/>
        <end position="37"/>
    </location>
</feature>
<dbReference type="EMBL" id="LXQA010635368">
    <property type="protein sequence ID" value="MCI63345.1"/>
    <property type="molecule type" value="Genomic_DNA"/>
</dbReference>
<dbReference type="AlphaFoldDB" id="A0A392TU26"/>
<reference evidence="2 3" key="1">
    <citation type="journal article" date="2018" name="Front. Plant Sci.">
        <title>Red Clover (Trifolium pratense) and Zigzag Clover (T. medium) - A Picture of Genomic Similarities and Differences.</title>
        <authorList>
            <person name="Dluhosova J."/>
            <person name="Istvanek J."/>
            <person name="Nedelnik J."/>
            <person name="Repkova J."/>
        </authorList>
    </citation>
    <scope>NUCLEOTIDE SEQUENCE [LARGE SCALE GENOMIC DNA]</scope>
    <source>
        <strain evidence="3">cv. 10/8</strain>
        <tissue evidence="2">Leaf</tissue>
    </source>
</reference>
<dbReference type="Proteomes" id="UP000265520">
    <property type="component" value="Unassembled WGS sequence"/>
</dbReference>
<sequence length="65" mass="7354">AASIDVDHQRRASASVYAKARVRESEGRRKSMGQASETGDSYFCGRNLAFNHRFHGYQFENSVSR</sequence>